<comment type="pathway">
    <text evidence="1">Porphyrin-containing compound metabolism; protoporphyrin-IX biosynthesis; protoporphyrinogen-IX from coproporphyrinogen-III (O2 route): step 1/1.</text>
</comment>
<dbReference type="GO" id="GO:0006779">
    <property type="term" value="P:porphyrin-containing compound biosynthetic process"/>
    <property type="evidence" value="ECO:0007669"/>
    <property type="project" value="UniProtKB-KW"/>
</dbReference>
<evidence type="ECO:0000256" key="2">
    <source>
        <dbReference type="ARBA" id="ARBA00010644"/>
    </source>
</evidence>
<keyword evidence="9" id="KW-1185">Reference proteome</keyword>
<gene>
    <name evidence="8" type="ORF">ILEXP_LOCUS39370</name>
</gene>
<evidence type="ECO:0000313" key="8">
    <source>
        <dbReference type="EMBL" id="CAK9169881.1"/>
    </source>
</evidence>
<dbReference type="EC" id="1.3.3.3" evidence="4"/>
<dbReference type="InterPro" id="IPR036406">
    <property type="entry name" value="Coprogen_oxidase_aer_sf"/>
</dbReference>
<sequence length="115" mass="13115">MAGKKGGGGGEQMKFLDDLLHTFADSPGAPRQWWFGGGTDLTPAYLCEEDAKHFHSLGGGSWNTLMIFMSLEFMVEKQVQKSTCDKFDPSFYPRFKKWCDDYFYIKVADYNYAPN</sequence>
<evidence type="ECO:0000256" key="7">
    <source>
        <dbReference type="ARBA" id="ARBA00049102"/>
    </source>
</evidence>
<proteinExistence type="inferred from homology"/>
<dbReference type="Proteomes" id="UP001642360">
    <property type="component" value="Unassembled WGS sequence"/>
</dbReference>
<evidence type="ECO:0000313" key="9">
    <source>
        <dbReference type="Proteomes" id="UP001642360"/>
    </source>
</evidence>
<dbReference type="InterPro" id="IPR001260">
    <property type="entry name" value="Coprogen_oxidase_aer"/>
</dbReference>
<evidence type="ECO:0000256" key="5">
    <source>
        <dbReference type="ARBA" id="ARBA00023002"/>
    </source>
</evidence>
<dbReference type="Gene3D" id="3.40.1500.10">
    <property type="entry name" value="Coproporphyrinogen III oxidase, aerobic"/>
    <property type="match status" value="1"/>
</dbReference>
<dbReference type="Pfam" id="PF01218">
    <property type="entry name" value="Coprogen_oxidas"/>
    <property type="match status" value="2"/>
</dbReference>
<comment type="caution">
    <text evidence="8">The sequence shown here is derived from an EMBL/GenBank/DDBJ whole genome shotgun (WGS) entry which is preliminary data.</text>
</comment>
<comment type="catalytic activity">
    <reaction evidence="7">
        <text>coproporphyrinogen III + O2 + 2 H(+) = protoporphyrinogen IX + 2 CO2 + 2 H2O</text>
        <dbReference type="Rhea" id="RHEA:18257"/>
        <dbReference type="ChEBI" id="CHEBI:15377"/>
        <dbReference type="ChEBI" id="CHEBI:15378"/>
        <dbReference type="ChEBI" id="CHEBI:15379"/>
        <dbReference type="ChEBI" id="CHEBI:16526"/>
        <dbReference type="ChEBI" id="CHEBI:57307"/>
        <dbReference type="ChEBI" id="CHEBI:57309"/>
        <dbReference type="EC" id="1.3.3.3"/>
    </reaction>
</comment>
<evidence type="ECO:0000256" key="1">
    <source>
        <dbReference type="ARBA" id="ARBA00005168"/>
    </source>
</evidence>
<dbReference type="AlphaFoldDB" id="A0ABC8TKE7"/>
<name>A0ABC8TKE7_9AQUA</name>
<dbReference type="EMBL" id="CAUOFW020005391">
    <property type="protein sequence ID" value="CAK9169881.1"/>
    <property type="molecule type" value="Genomic_DNA"/>
</dbReference>
<evidence type="ECO:0000256" key="3">
    <source>
        <dbReference type="ARBA" id="ARBA00011738"/>
    </source>
</evidence>
<evidence type="ECO:0000256" key="4">
    <source>
        <dbReference type="ARBA" id="ARBA00012869"/>
    </source>
</evidence>
<organism evidence="8 9">
    <name type="scientific">Ilex paraguariensis</name>
    <name type="common">yerba mate</name>
    <dbReference type="NCBI Taxonomy" id="185542"/>
    <lineage>
        <taxon>Eukaryota</taxon>
        <taxon>Viridiplantae</taxon>
        <taxon>Streptophyta</taxon>
        <taxon>Embryophyta</taxon>
        <taxon>Tracheophyta</taxon>
        <taxon>Spermatophyta</taxon>
        <taxon>Magnoliopsida</taxon>
        <taxon>eudicotyledons</taxon>
        <taxon>Gunneridae</taxon>
        <taxon>Pentapetalae</taxon>
        <taxon>asterids</taxon>
        <taxon>campanulids</taxon>
        <taxon>Aquifoliales</taxon>
        <taxon>Aquifoliaceae</taxon>
        <taxon>Ilex</taxon>
    </lineage>
</organism>
<reference evidence="8 9" key="1">
    <citation type="submission" date="2024-02" db="EMBL/GenBank/DDBJ databases">
        <authorList>
            <person name="Vignale AGUSTIN F."/>
            <person name="Sosa J E."/>
            <person name="Modenutti C."/>
        </authorList>
    </citation>
    <scope>NUCLEOTIDE SEQUENCE [LARGE SCALE GENOMIC DNA]</scope>
</reference>
<dbReference type="PANTHER" id="PTHR10755:SF0">
    <property type="entry name" value="OXYGEN-DEPENDENT COPROPORPHYRINOGEN-III OXIDASE, MITOCHONDRIAL"/>
    <property type="match status" value="1"/>
</dbReference>
<dbReference type="SUPFAM" id="SSF102886">
    <property type="entry name" value="Coproporphyrinogen III oxidase"/>
    <property type="match status" value="1"/>
</dbReference>
<evidence type="ECO:0000256" key="6">
    <source>
        <dbReference type="ARBA" id="ARBA00023244"/>
    </source>
</evidence>
<dbReference type="GO" id="GO:0004109">
    <property type="term" value="F:coproporphyrinogen oxidase activity"/>
    <property type="evidence" value="ECO:0007669"/>
    <property type="project" value="UniProtKB-EC"/>
</dbReference>
<protein>
    <recommendedName>
        <fullName evidence="4">coproporphyrinogen oxidase</fullName>
        <ecNumber evidence="4">1.3.3.3</ecNumber>
    </recommendedName>
</protein>
<comment type="similarity">
    <text evidence="2">Belongs to the aerobic coproporphyrinogen-III oxidase family.</text>
</comment>
<accession>A0ABC8TKE7</accession>
<keyword evidence="5" id="KW-0560">Oxidoreductase</keyword>
<keyword evidence="6" id="KW-0627">Porphyrin biosynthesis</keyword>
<comment type="subunit">
    <text evidence="3">Homodimer.</text>
</comment>
<dbReference type="PANTHER" id="PTHR10755">
    <property type="entry name" value="COPROPORPHYRINOGEN III OXIDASE, MITOCHONDRIAL"/>
    <property type="match status" value="1"/>
</dbReference>